<dbReference type="HOGENOM" id="CLU_3325130_0_0_9"/>
<evidence type="ECO:0000313" key="1">
    <source>
        <dbReference type="EMBL" id="EDM87657.1"/>
    </source>
</evidence>
<comment type="caution">
    <text evidence="1">The sequence shown here is derived from an EMBL/GenBank/DDBJ whole genome shotgun (WGS) entry which is preliminary data.</text>
</comment>
<name>A5ZS60_9FIRM</name>
<reference evidence="1 2" key="2">
    <citation type="submission" date="2007-04" db="EMBL/GenBank/DDBJ databases">
        <title>Draft genome sequence of Ruminococcus obeum (ATCC 29174).</title>
        <authorList>
            <person name="Sudarsanam P."/>
            <person name="Ley R."/>
            <person name="Guruge J."/>
            <person name="Turnbaugh P.J."/>
            <person name="Mahowald M."/>
            <person name="Liep D."/>
            <person name="Gordon J."/>
        </authorList>
    </citation>
    <scope>NUCLEOTIDE SEQUENCE [LARGE SCALE GENOMIC DNA]</scope>
    <source>
        <strain evidence="1 2">ATCC 29174</strain>
    </source>
</reference>
<evidence type="ECO:0000313" key="2">
    <source>
        <dbReference type="Proteomes" id="UP000006002"/>
    </source>
</evidence>
<gene>
    <name evidence="1" type="ORF">RUMOBE_01838</name>
</gene>
<reference evidence="1 2" key="1">
    <citation type="submission" date="2007-03" db="EMBL/GenBank/DDBJ databases">
        <authorList>
            <person name="Fulton L."/>
            <person name="Clifton S."/>
            <person name="Fulton B."/>
            <person name="Xu J."/>
            <person name="Minx P."/>
            <person name="Pepin K.H."/>
            <person name="Johnson M."/>
            <person name="Thiruvilangam P."/>
            <person name="Bhonagiri V."/>
            <person name="Nash W.E."/>
            <person name="Mardis E.R."/>
            <person name="Wilson R.K."/>
        </authorList>
    </citation>
    <scope>NUCLEOTIDE SEQUENCE [LARGE SCALE GENOMIC DNA]</scope>
    <source>
        <strain evidence="1 2">ATCC 29174</strain>
    </source>
</reference>
<dbReference type="AlphaFoldDB" id="A5ZS60"/>
<sequence>MKVTNGKDVARLLVDEYLNCHPTGHKNLWSPWQKSSRK</sequence>
<accession>A5ZS60</accession>
<organism evidence="1 2">
    <name type="scientific">Blautia obeum ATCC 29174</name>
    <dbReference type="NCBI Taxonomy" id="411459"/>
    <lineage>
        <taxon>Bacteria</taxon>
        <taxon>Bacillati</taxon>
        <taxon>Bacillota</taxon>
        <taxon>Clostridia</taxon>
        <taxon>Lachnospirales</taxon>
        <taxon>Lachnospiraceae</taxon>
        <taxon>Blautia</taxon>
    </lineage>
</organism>
<proteinExistence type="predicted"/>
<dbReference type="Proteomes" id="UP000006002">
    <property type="component" value="Unassembled WGS sequence"/>
</dbReference>
<protein>
    <submittedName>
        <fullName evidence="1">Uncharacterized protein</fullName>
    </submittedName>
</protein>
<dbReference type="EMBL" id="AAVO02000006">
    <property type="protein sequence ID" value="EDM87657.1"/>
    <property type="molecule type" value="Genomic_DNA"/>
</dbReference>